<sequence length="342" mass="37916">MSKFKFYFIALTASLTLFSCHKNDDGVTIAPPRDRAEQYAADIDSIETYLKTHYMTVTTIDGLQDITIDTLIAGDGHVSIWDNTEYPLHKDKIVKDDARLSNLTTGGSEDPVSYKMYYLILNQGGGATRPTTVDSTFTSYRGWKLDNEEFDRNKNGIWSTYPVLTTAESGLISGYRQFLTELNPAESVTNNGDGTYTFNNAGVGVVFLPSGLGYFNTARANIPAYSPLIFTIRLNSVKRRDHDLDGVLSVYEDLNNNGDYFDDDTDGDTAPDFIDADDDGDRYYTKEEIRKPAGEAGPSWKYPFDPIPNADPLLSEPAGIPNCAGDTSSPTRLRKHLDPSCH</sequence>
<dbReference type="Gene3D" id="3.10.50.40">
    <property type="match status" value="1"/>
</dbReference>
<evidence type="ECO:0000313" key="2">
    <source>
        <dbReference type="EMBL" id="AWA29924.1"/>
    </source>
</evidence>
<evidence type="ECO:0000313" key="3">
    <source>
        <dbReference type="Proteomes" id="UP000244193"/>
    </source>
</evidence>
<organism evidence="2 3">
    <name type="scientific">Flavobacterium magnum</name>
    <dbReference type="NCBI Taxonomy" id="2162713"/>
    <lineage>
        <taxon>Bacteria</taxon>
        <taxon>Pseudomonadati</taxon>
        <taxon>Bacteroidota</taxon>
        <taxon>Flavobacteriia</taxon>
        <taxon>Flavobacteriales</taxon>
        <taxon>Flavobacteriaceae</taxon>
        <taxon>Flavobacterium</taxon>
    </lineage>
</organism>
<dbReference type="EMBL" id="CP028811">
    <property type="protein sequence ID" value="AWA29924.1"/>
    <property type="molecule type" value="Genomic_DNA"/>
</dbReference>
<name>A0A2S0RE73_9FLAO</name>
<evidence type="ECO:0000256" key="1">
    <source>
        <dbReference type="SAM" id="MobiDB-lite"/>
    </source>
</evidence>
<reference evidence="2 3" key="1">
    <citation type="submission" date="2018-04" db="EMBL/GenBank/DDBJ databases">
        <title>Genome sequencing of Flavobacterium sp. HYN0048.</title>
        <authorList>
            <person name="Yi H."/>
            <person name="Baek C."/>
        </authorList>
    </citation>
    <scope>NUCLEOTIDE SEQUENCE [LARGE SCALE GENOMIC DNA]</scope>
    <source>
        <strain evidence="2 3">HYN0048</strain>
    </source>
</reference>
<dbReference type="AlphaFoldDB" id="A0A2S0RE73"/>
<dbReference type="Proteomes" id="UP000244193">
    <property type="component" value="Chromosome"/>
</dbReference>
<keyword evidence="3" id="KW-1185">Reference proteome</keyword>
<proteinExistence type="predicted"/>
<dbReference type="KEGG" id="fmg:HYN48_07430"/>
<dbReference type="GO" id="GO:0003755">
    <property type="term" value="F:peptidyl-prolyl cis-trans isomerase activity"/>
    <property type="evidence" value="ECO:0007669"/>
    <property type="project" value="InterPro"/>
</dbReference>
<dbReference type="RefSeq" id="WP_108370508.1">
    <property type="nucleotide sequence ID" value="NZ_CP028811.1"/>
</dbReference>
<dbReference type="OrthoDB" id="1424215at2"/>
<accession>A0A2S0RE73</accession>
<feature type="region of interest" description="Disordered" evidence="1">
    <location>
        <begin position="294"/>
        <end position="342"/>
    </location>
</feature>
<dbReference type="SUPFAM" id="SSF54534">
    <property type="entry name" value="FKBP-like"/>
    <property type="match status" value="1"/>
</dbReference>
<gene>
    <name evidence="2" type="ORF">HYN48_07430</name>
</gene>
<protein>
    <submittedName>
        <fullName evidence="2">Uncharacterized protein</fullName>
    </submittedName>
</protein>
<dbReference type="PROSITE" id="PS51257">
    <property type="entry name" value="PROKAR_LIPOPROTEIN"/>
    <property type="match status" value="1"/>
</dbReference>
<dbReference type="InterPro" id="IPR046357">
    <property type="entry name" value="PPIase_dom_sf"/>
</dbReference>